<keyword evidence="2" id="KW-1185">Reference proteome</keyword>
<dbReference type="PROSITE" id="PS01228">
    <property type="entry name" value="COF_1"/>
    <property type="match status" value="1"/>
</dbReference>
<dbReference type="Gene3D" id="3.40.50.1000">
    <property type="entry name" value="HAD superfamily/HAD-like"/>
    <property type="match status" value="1"/>
</dbReference>
<organism evidence="1 2">
    <name type="scientific">Eubacterium ventriosum</name>
    <dbReference type="NCBI Taxonomy" id="39496"/>
    <lineage>
        <taxon>Bacteria</taxon>
        <taxon>Bacillati</taxon>
        <taxon>Bacillota</taxon>
        <taxon>Clostridia</taxon>
        <taxon>Eubacteriales</taxon>
        <taxon>Eubacteriaceae</taxon>
        <taxon>Eubacterium</taxon>
    </lineage>
</organism>
<dbReference type="NCBIfam" id="TIGR00099">
    <property type="entry name" value="Cof-subfamily"/>
    <property type="match status" value="1"/>
</dbReference>
<sequence length="273" mass="29908">MSEYKLIGLDMDGTLLNSKKKITPENMAAIEKAFSQDKEVVLSTGRSVAELREYTDIIKGLKYLVCISGAMVYDLEKEEIIYCAPIPNEVIDKVSEIAETSDVVVILQTTEAIAKKTDLDNLEHFHLNVYKELLNSVATKVDNVFEYCKQKGQSASKINIYHSTPEAREATKKILSKYDLVFNYAEGNSLEVSPANVTKGTGLTWLCNHLGFGINKAIDVGDAENDMDAIATAGLGVAMANAIDKVKEIADVVLENDCDHSGCAEAIEKYLLG</sequence>
<dbReference type="InterPro" id="IPR000150">
    <property type="entry name" value="Cof"/>
</dbReference>
<dbReference type="PANTHER" id="PTHR10000">
    <property type="entry name" value="PHOSPHOSERINE PHOSPHATASE"/>
    <property type="match status" value="1"/>
</dbReference>
<dbReference type="Gene3D" id="3.30.1240.10">
    <property type="match status" value="1"/>
</dbReference>
<dbReference type="GO" id="GO:0000287">
    <property type="term" value="F:magnesium ion binding"/>
    <property type="evidence" value="ECO:0007669"/>
    <property type="project" value="TreeGrafter"/>
</dbReference>
<dbReference type="InterPro" id="IPR023214">
    <property type="entry name" value="HAD_sf"/>
</dbReference>
<name>A0A413R5I6_9FIRM</name>
<dbReference type="SFLD" id="SFLDG01140">
    <property type="entry name" value="C2.B:_Phosphomannomutase_and_P"/>
    <property type="match status" value="1"/>
</dbReference>
<dbReference type="Proteomes" id="UP000284779">
    <property type="component" value="Unassembled WGS sequence"/>
</dbReference>
<dbReference type="AlphaFoldDB" id="A0A413R5I6"/>
<dbReference type="InterPro" id="IPR036412">
    <property type="entry name" value="HAD-like_sf"/>
</dbReference>
<dbReference type="PANTHER" id="PTHR10000:SF8">
    <property type="entry name" value="HAD SUPERFAMILY HYDROLASE-LIKE, TYPE 3"/>
    <property type="match status" value="1"/>
</dbReference>
<reference evidence="1 2" key="1">
    <citation type="submission" date="2018-08" db="EMBL/GenBank/DDBJ databases">
        <title>A genome reference for cultivated species of the human gut microbiota.</title>
        <authorList>
            <person name="Zou Y."/>
            <person name="Xue W."/>
            <person name="Luo G."/>
        </authorList>
    </citation>
    <scope>NUCLEOTIDE SEQUENCE [LARGE SCALE GENOMIC DNA]</scope>
    <source>
        <strain evidence="1 2">AM44-11BH</strain>
    </source>
</reference>
<evidence type="ECO:0000313" key="2">
    <source>
        <dbReference type="Proteomes" id="UP000284779"/>
    </source>
</evidence>
<keyword evidence="1" id="KW-0378">Hydrolase</keyword>
<evidence type="ECO:0000313" key="1">
    <source>
        <dbReference type="EMBL" id="RHA16981.1"/>
    </source>
</evidence>
<comment type="caution">
    <text evidence="1">The sequence shown here is derived from an EMBL/GenBank/DDBJ whole genome shotgun (WGS) entry which is preliminary data.</text>
</comment>
<proteinExistence type="predicted"/>
<dbReference type="SFLD" id="SFLDS00003">
    <property type="entry name" value="Haloacid_Dehalogenase"/>
    <property type="match status" value="1"/>
</dbReference>
<dbReference type="GO" id="GO:0005829">
    <property type="term" value="C:cytosol"/>
    <property type="evidence" value="ECO:0007669"/>
    <property type="project" value="TreeGrafter"/>
</dbReference>
<dbReference type="Pfam" id="PF08282">
    <property type="entry name" value="Hydrolase_3"/>
    <property type="match status" value="1"/>
</dbReference>
<accession>A0A413R5I6</accession>
<dbReference type="GO" id="GO:0016791">
    <property type="term" value="F:phosphatase activity"/>
    <property type="evidence" value="ECO:0007669"/>
    <property type="project" value="UniProtKB-ARBA"/>
</dbReference>
<dbReference type="PRINTS" id="PR00119">
    <property type="entry name" value="CATATPASE"/>
</dbReference>
<dbReference type="SUPFAM" id="SSF56784">
    <property type="entry name" value="HAD-like"/>
    <property type="match status" value="1"/>
</dbReference>
<protein>
    <submittedName>
        <fullName evidence="1">Cof-type HAD-IIB family hydrolase</fullName>
    </submittedName>
</protein>
<dbReference type="PROSITE" id="PS01229">
    <property type="entry name" value="COF_2"/>
    <property type="match status" value="1"/>
</dbReference>
<dbReference type="RefSeq" id="WP_117971512.1">
    <property type="nucleotide sequence ID" value="NZ_CAUBDO010000017.1"/>
</dbReference>
<dbReference type="InterPro" id="IPR006379">
    <property type="entry name" value="HAD-SF_hydro_IIB"/>
</dbReference>
<dbReference type="NCBIfam" id="TIGR01484">
    <property type="entry name" value="HAD-SF-IIB"/>
    <property type="match status" value="1"/>
</dbReference>
<gene>
    <name evidence="1" type="ORF">DW944_10845</name>
</gene>
<dbReference type="EMBL" id="QSFD01000012">
    <property type="protein sequence ID" value="RHA16981.1"/>
    <property type="molecule type" value="Genomic_DNA"/>
</dbReference>